<evidence type="ECO:0000313" key="1">
    <source>
        <dbReference type="EMBL" id="MEN7550072.1"/>
    </source>
</evidence>
<sequence>MEKLLEDIEKVEFTTEANFSYDLDREFELIASNSEPTQKEHLKTDFNRFLEKGRFAVLNTFSGGILFIKVPEPIEKIKIESRTDLKDFEASVLFKSELRRPENIKYKPNAGKTESTQWCVDLIFPNYFEYPKEIRKALLLIIGKIIKRICEYGRTNFAYMKIENEFEIELIIDNQIESKLKVEMN</sequence>
<protein>
    <submittedName>
        <fullName evidence="1">Uncharacterized protein</fullName>
    </submittedName>
</protein>
<gene>
    <name evidence="1" type="ORF">AAG747_19270</name>
</gene>
<proteinExistence type="predicted"/>
<keyword evidence="2" id="KW-1185">Reference proteome</keyword>
<dbReference type="RefSeq" id="WP_346822845.1">
    <property type="nucleotide sequence ID" value="NZ_JBDKWZ010000011.1"/>
</dbReference>
<dbReference type="EMBL" id="JBDKWZ010000011">
    <property type="protein sequence ID" value="MEN7550072.1"/>
    <property type="molecule type" value="Genomic_DNA"/>
</dbReference>
<accession>A0AAW9S9B8</accession>
<dbReference type="AlphaFoldDB" id="A0AAW9S9B8"/>
<comment type="caution">
    <text evidence="1">The sequence shown here is derived from an EMBL/GenBank/DDBJ whole genome shotgun (WGS) entry which is preliminary data.</text>
</comment>
<evidence type="ECO:0000313" key="2">
    <source>
        <dbReference type="Proteomes" id="UP001403385"/>
    </source>
</evidence>
<dbReference type="Proteomes" id="UP001403385">
    <property type="component" value="Unassembled WGS sequence"/>
</dbReference>
<reference evidence="1 2" key="1">
    <citation type="submission" date="2024-04" db="EMBL/GenBank/DDBJ databases">
        <title>Novel genus in family Flammeovirgaceae.</title>
        <authorList>
            <person name="Nguyen T.H."/>
            <person name="Vuong T.Q."/>
            <person name="Le H."/>
            <person name="Kim S.-G."/>
        </authorList>
    </citation>
    <scope>NUCLEOTIDE SEQUENCE [LARGE SCALE GENOMIC DNA]</scope>
    <source>
        <strain evidence="1 2">JCM 23209</strain>
    </source>
</reference>
<name>A0AAW9S9B8_9BACT</name>
<organism evidence="1 2">
    <name type="scientific">Rapidithrix thailandica</name>
    <dbReference type="NCBI Taxonomy" id="413964"/>
    <lineage>
        <taxon>Bacteria</taxon>
        <taxon>Pseudomonadati</taxon>
        <taxon>Bacteroidota</taxon>
        <taxon>Cytophagia</taxon>
        <taxon>Cytophagales</taxon>
        <taxon>Flammeovirgaceae</taxon>
        <taxon>Rapidithrix</taxon>
    </lineage>
</organism>